<keyword evidence="3" id="KW-1185">Reference proteome</keyword>
<evidence type="ECO:0008006" key="4">
    <source>
        <dbReference type="Google" id="ProtNLM"/>
    </source>
</evidence>
<name>A0ABS7DIQ7_9GAMM</name>
<evidence type="ECO:0000313" key="2">
    <source>
        <dbReference type="EMBL" id="MBW7571183.1"/>
    </source>
</evidence>
<proteinExistence type="predicted"/>
<dbReference type="RefSeq" id="WP_219938487.1">
    <property type="nucleotide sequence ID" value="NZ_JAGFNY010000108.1"/>
</dbReference>
<dbReference type="EMBL" id="JAGFNY010000108">
    <property type="protein sequence ID" value="MBW7571183.1"/>
    <property type="molecule type" value="Genomic_DNA"/>
</dbReference>
<accession>A0ABS7DIQ7</accession>
<sequence>NTSLTSVLSKENICCIARAKKALVRQRKFDVADYTLTALNLMCSPTKSSELTLKSIADAYNKASDNESMTVKCIHKQLQQETTLETVKELCQQLLTLFKSKSLNLKLKENLPADLKALLKRLKVNDIILIDGTEIDLQYSCADNFSCKSKGRPRDDGSLPRPGIKLHVA</sequence>
<dbReference type="Proteomes" id="UP000731465">
    <property type="component" value="Unassembled WGS sequence"/>
</dbReference>
<gene>
    <name evidence="2" type="ORF">J5V48_09850</name>
</gene>
<evidence type="ECO:0000313" key="3">
    <source>
        <dbReference type="Proteomes" id="UP000731465"/>
    </source>
</evidence>
<feature type="region of interest" description="Disordered" evidence="1">
    <location>
        <begin position="150"/>
        <end position="169"/>
    </location>
</feature>
<feature type="non-terminal residue" evidence="2">
    <location>
        <position position="169"/>
    </location>
</feature>
<reference evidence="2 3" key="1">
    <citation type="submission" date="2021-03" db="EMBL/GenBank/DDBJ databases">
        <title>Succinivibrio sp. nov. isolated from feces of cow.</title>
        <authorList>
            <person name="Choi J.-Y."/>
        </authorList>
    </citation>
    <scope>NUCLEOTIDE SEQUENCE [LARGE SCALE GENOMIC DNA]</scope>
    <source>
        <strain evidence="2 3">AGMB01872</strain>
    </source>
</reference>
<organism evidence="2 3">
    <name type="scientific">Succinivibrio faecicola</name>
    <dbReference type="NCBI Taxonomy" id="2820300"/>
    <lineage>
        <taxon>Bacteria</taxon>
        <taxon>Pseudomonadati</taxon>
        <taxon>Pseudomonadota</taxon>
        <taxon>Gammaproteobacteria</taxon>
        <taxon>Aeromonadales</taxon>
        <taxon>Succinivibrionaceae</taxon>
        <taxon>Succinivibrio</taxon>
    </lineage>
</organism>
<protein>
    <recommendedName>
        <fullName evidence="4">Transposase</fullName>
    </recommendedName>
</protein>
<evidence type="ECO:0000256" key="1">
    <source>
        <dbReference type="SAM" id="MobiDB-lite"/>
    </source>
</evidence>
<feature type="non-terminal residue" evidence="2">
    <location>
        <position position="1"/>
    </location>
</feature>
<comment type="caution">
    <text evidence="2">The sequence shown here is derived from an EMBL/GenBank/DDBJ whole genome shotgun (WGS) entry which is preliminary data.</text>
</comment>